<sequence length="89" mass="9174">MPDLLTGSHIVDVALLIVAAEAVLLVLWRRRRGPGRGALLVNLASGACLMLALRAVLAGAPGYWLAAALAGAGTAHVADLWLRLRSAAP</sequence>
<feature type="transmembrane region" description="Helical" evidence="1">
    <location>
        <begin position="39"/>
        <end position="57"/>
    </location>
</feature>
<keyword evidence="1" id="KW-1133">Transmembrane helix</keyword>
<evidence type="ECO:0000256" key="1">
    <source>
        <dbReference type="SAM" id="Phobius"/>
    </source>
</evidence>
<name>A0A0J6SQN9_9HYPH</name>
<dbReference type="PATRIC" id="fig|270351.6.peg.7117"/>
<accession>A0A0J6SQN9</accession>
<keyword evidence="1" id="KW-0472">Membrane</keyword>
<dbReference type="RefSeq" id="WP_048463802.1">
    <property type="nucleotide sequence ID" value="NZ_JBNTQU010000001.1"/>
</dbReference>
<comment type="caution">
    <text evidence="2">The sequence shown here is derived from an EMBL/GenBank/DDBJ whole genome shotgun (WGS) entry which is preliminary data.</text>
</comment>
<proteinExistence type="predicted"/>
<evidence type="ECO:0000313" key="2">
    <source>
        <dbReference type="EMBL" id="KMO35932.1"/>
    </source>
</evidence>
<dbReference type="AlphaFoldDB" id="A0A0J6SQN9"/>
<feature type="transmembrane region" description="Helical" evidence="1">
    <location>
        <begin position="63"/>
        <end position="82"/>
    </location>
</feature>
<dbReference type="Proteomes" id="UP000035929">
    <property type="component" value="Unassembled WGS sequence"/>
</dbReference>
<dbReference type="EMBL" id="LABX01000079">
    <property type="protein sequence ID" value="KMO35932.1"/>
    <property type="molecule type" value="Genomic_DNA"/>
</dbReference>
<reference evidence="2 3" key="1">
    <citation type="submission" date="2015-03" db="EMBL/GenBank/DDBJ databases">
        <title>Genome sequencing of Methylobacterium aquaticum DSM16371 type strain.</title>
        <authorList>
            <person name="Chaudhry V."/>
            <person name="Patil P.B."/>
        </authorList>
    </citation>
    <scope>NUCLEOTIDE SEQUENCE [LARGE SCALE GENOMIC DNA]</scope>
    <source>
        <strain evidence="2 3">DSM 16371</strain>
    </source>
</reference>
<evidence type="ECO:0000313" key="3">
    <source>
        <dbReference type="Proteomes" id="UP000035929"/>
    </source>
</evidence>
<protein>
    <submittedName>
        <fullName evidence="2">Uncharacterized protein</fullName>
    </submittedName>
</protein>
<organism evidence="2 3">
    <name type="scientific">Methylobacterium aquaticum</name>
    <dbReference type="NCBI Taxonomy" id="270351"/>
    <lineage>
        <taxon>Bacteria</taxon>
        <taxon>Pseudomonadati</taxon>
        <taxon>Pseudomonadota</taxon>
        <taxon>Alphaproteobacteria</taxon>
        <taxon>Hyphomicrobiales</taxon>
        <taxon>Methylobacteriaceae</taxon>
        <taxon>Methylobacterium</taxon>
    </lineage>
</organism>
<feature type="transmembrane region" description="Helical" evidence="1">
    <location>
        <begin position="6"/>
        <end position="27"/>
    </location>
</feature>
<keyword evidence="1" id="KW-0812">Transmembrane</keyword>
<gene>
    <name evidence="2" type="ORF">VP06_11000</name>
</gene>